<evidence type="ECO:0000313" key="3">
    <source>
        <dbReference type="Proteomes" id="UP001500945"/>
    </source>
</evidence>
<protein>
    <recommendedName>
        <fullName evidence="1">Cyclic nucleotide-binding domain-containing protein</fullName>
    </recommendedName>
</protein>
<reference evidence="3" key="1">
    <citation type="journal article" date="2019" name="Int. J. Syst. Evol. Microbiol.">
        <title>The Global Catalogue of Microorganisms (GCM) 10K type strain sequencing project: providing services to taxonomists for standard genome sequencing and annotation.</title>
        <authorList>
            <consortium name="The Broad Institute Genomics Platform"/>
            <consortium name="The Broad Institute Genome Sequencing Center for Infectious Disease"/>
            <person name="Wu L."/>
            <person name="Ma J."/>
        </authorList>
    </citation>
    <scope>NUCLEOTIDE SEQUENCE [LARGE SCALE GENOMIC DNA]</scope>
    <source>
        <strain evidence="3">JCM 17809</strain>
    </source>
</reference>
<sequence>MEHSAGVTTVSWIPSESIEDAPLLRAPFELGLTHYDTPPPDDIGPGTTLEQLAADDVFRFAHRLSGVIEVDDGRVTAARYDGSSRGVMGGTTVRVGGWSTRLAGLELDLLREEPTVTDTTATFRQTFGGRTGLPAPRRVQGHPFARVAAPVVWTTMALTLHADGRAEFALAGASAFPRHWLYGPDGSLTAKSGATRFLQWYRGSHGTHTPWGDEDAPAVVAQAESALERRLASTIMRGGERPEVRRMRKGDVVIEQGSPAGPVYLLLDGLLAVEVDGTEVGVLGPGAVVGERAHVEGDARTATLRARTGVRLAVARPEQLDPVALAELTALHRREERQPPG</sequence>
<evidence type="ECO:0000259" key="1">
    <source>
        <dbReference type="PROSITE" id="PS50042"/>
    </source>
</evidence>
<dbReference type="EMBL" id="BAABGM010000015">
    <property type="protein sequence ID" value="GAA4408423.1"/>
    <property type="molecule type" value="Genomic_DNA"/>
</dbReference>
<accession>A0ABP8KKB0</accession>
<dbReference type="Proteomes" id="UP001500945">
    <property type="component" value="Unassembled WGS sequence"/>
</dbReference>
<dbReference type="InterPro" id="IPR000595">
    <property type="entry name" value="cNMP-bd_dom"/>
</dbReference>
<dbReference type="InterPro" id="IPR014710">
    <property type="entry name" value="RmlC-like_jellyroll"/>
</dbReference>
<dbReference type="PROSITE" id="PS50042">
    <property type="entry name" value="CNMP_BINDING_3"/>
    <property type="match status" value="1"/>
</dbReference>
<feature type="domain" description="Cyclic nucleotide-binding" evidence="1">
    <location>
        <begin position="245"/>
        <end position="312"/>
    </location>
</feature>
<dbReference type="Pfam" id="PF00027">
    <property type="entry name" value="cNMP_binding"/>
    <property type="match status" value="1"/>
</dbReference>
<dbReference type="CDD" id="cd00038">
    <property type="entry name" value="CAP_ED"/>
    <property type="match status" value="1"/>
</dbReference>
<organism evidence="2 3">
    <name type="scientific">Fodinibacter luteus</name>
    <dbReference type="NCBI Taxonomy" id="552064"/>
    <lineage>
        <taxon>Bacteria</taxon>
        <taxon>Bacillati</taxon>
        <taxon>Actinomycetota</taxon>
        <taxon>Actinomycetes</taxon>
        <taxon>Micrococcales</taxon>
        <taxon>Intrasporangiaceae</taxon>
        <taxon>Fodinibacter (ex Wang et al. 2009)</taxon>
    </lineage>
</organism>
<keyword evidence="3" id="KW-1185">Reference proteome</keyword>
<dbReference type="SUPFAM" id="SSF51206">
    <property type="entry name" value="cAMP-binding domain-like"/>
    <property type="match status" value="1"/>
</dbReference>
<dbReference type="RefSeq" id="WP_345206615.1">
    <property type="nucleotide sequence ID" value="NZ_BAABGM010000015.1"/>
</dbReference>
<proteinExistence type="predicted"/>
<gene>
    <name evidence="2" type="ORF">GCM10023168_25760</name>
</gene>
<dbReference type="InterPro" id="IPR018490">
    <property type="entry name" value="cNMP-bd_dom_sf"/>
</dbReference>
<comment type="caution">
    <text evidence="2">The sequence shown here is derived from an EMBL/GenBank/DDBJ whole genome shotgun (WGS) entry which is preliminary data.</text>
</comment>
<evidence type="ECO:0000313" key="2">
    <source>
        <dbReference type="EMBL" id="GAA4408423.1"/>
    </source>
</evidence>
<dbReference type="SMART" id="SM00100">
    <property type="entry name" value="cNMP"/>
    <property type="match status" value="1"/>
</dbReference>
<dbReference type="Gene3D" id="2.60.120.10">
    <property type="entry name" value="Jelly Rolls"/>
    <property type="match status" value="1"/>
</dbReference>
<name>A0ABP8KKB0_9MICO</name>